<dbReference type="PANTHER" id="PTHR42707:SF2">
    <property type="entry name" value="ACD11 DEHYDROGENASE"/>
    <property type="match status" value="1"/>
</dbReference>
<proteinExistence type="predicted"/>
<accession>A0A3P7N769</accession>
<dbReference type="OrthoDB" id="5811916at2759"/>
<dbReference type="InterPro" id="IPR009100">
    <property type="entry name" value="AcylCoA_DH/oxidase_NM_dom_sf"/>
</dbReference>
<dbReference type="AlphaFoldDB" id="A0A3P7N769"/>
<dbReference type="Proteomes" id="UP000271889">
    <property type="component" value="Unassembled WGS sequence"/>
</dbReference>
<dbReference type="InterPro" id="IPR052904">
    <property type="entry name" value="Acyl-CoA_dehydrogenase-like"/>
</dbReference>
<dbReference type="SUPFAM" id="SSF56645">
    <property type="entry name" value="Acyl-CoA dehydrogenase NM domain-like"/>
    <property type="match status" value="1"/>
</dbReference>
<dbReference type="PANTHER" id="PTHR42707">
    <property type="entry name" value="ACYL-COA DEHYDROGENASE"/>
    <property type="match status" value="1"/>
</dbReference>
<keyword evidence="2" id="KW-1185">Reference proteome</keyword>
<dbReference type="Gene3D" id="2.40.110.20">
    <property type="match status" value="1"/>
</dbReference>
<evidence type="ECO:0000313" key="1">
    <source>
        <dbReference type="EMBL" id="VDN38405.1"/>
    </source>
</evidence>
<sequence>MSFPLKLMPNRLPSLKHLHGYKWFSSAIDADIALTLARIVDKDGNSGKGSRGLSLFLLKIRNGDGQLNGIQMIRLKNKLGTKQLPTAELLLDGTVAHCLGAPGRGVANISNMLNITRIHNAVASVSGMRSTVESEFFSEKWRRFRYSQFLRACGS</sequence>
<gene>
    <name evidence="1" type="ORF">CGOC_LOCUS13725</name>
</gene>
<reference evidence="1 2" key="1">
    <citation type="submission" date="2018-11" db="EMBL/GenBank/DDBJ databases">
        <authorList>
            <consortium name="Pathogen Informatics"/>
        </authorList>
    </citation>
    <scope>NUCLEOTIDE SEQUENCE [LARGE SCALE GENOMIC DNA]</scope>
</reference>
<evidence type="ECO:0000313" key="2">
    <source>
        <dbReference type="Proteomes" id="UP000271889"/>
    </source>
</evidence>
<name>A0A3P7N769_CYLGO</name>
<dbReference type="GO" id="GO:0003995">
    <property type="term" value="F:acyl-CoA dehydrogenase activity"/>
    <property type="evidence" value="ECO:0007669"/>
    <property type="project" value="TreeGrafter"/>
</dbReference>
<protein>
    <submittedName>
        <fullName evidence="1">Uncharacterized protein</fullName>
    </submittedName>
</protein>
<organism evidence="1 2">
    <name type="scientific">Cylicostephanus goldi</name>
    <name type="common">Nematode worm</name>
    <dbReference type="NCBI Taxonomy" id="71465"/>
    <lineage>
        <taxon>Eukaryota</taxon>
        <taxon>Metazoa</taxon>
        <taxon>Ecdysozoa</taxon>
        <taxon>Nematoda</taxon>
        <taxon>Chromadorea</taxon>
        <taxon>Rhabditida</taxon>
        <taxon>Rhabditina</taxon>
        <taxon>Rhabditomorpha</taxon>
        <taxon>Strongyloidea</taxon>
        <taxon>Strongylidae</taxon>
        <taxon>Cylicostephanus</taxon>
    </lineage>
</organism>
<dbReference type="EMBL" id="UYRV01134360">
    <property type="protein sequence ID" value="VDN38405.1"/>
    <property type="molecule type" value="Genomic_DNA"/>
</dbReference>